<name>Q31CM2_PROM9</name>
<dbReference type="AlphaFoldDB" id="Q31CM2"/>
<dbReference type="CDD" id="cd00229">
    <property type="entry name" value="SGNH_hydrolase"/>
    <property type="match status" value="1"/>
</dbReference>
<dbReference type="STRING" id="74546.PMT9312_0312"/>
<dbReference type="GO" id="GO:0016788">
    <property type="term" value="F:hydrolase activity, acting on ester bonds"/>
    <property type="evidence" value="ECO:0007669"/>
    <property type="project" value="InterPro"/>
</dbReference>
<protein>
    <recommendedName>
        <fullName evidence="4">SGNH hydrolase-type esterase domain-containing protein</fullName>
    </recommendedName>
</protein>
<dbReference type="InterPro" id="IPR001087">
    <property type="entry name" value="GDSL"/>
</dbReference>
<keyword evidence="1" id="KW-0812">Transmembrane</keyword>
<keyword evidence="1" id="KW-0472">Membrane</keyword>
<reference evidence="3" key="1">
    <citation type="submission" date="2005-07" db="EMBL/GenBank/DDBJ databases">
        <title>Complete sequence of Prochlorococcus marinus str. MIT 9312.</title>
        <authorList>
            <consortium name="US DOE Joint Genome Institute"/>
            <person name="Copeland A."/>
            <person name="Lucas S."/>
            <person name="Lapidus A."/>
            <person name="Barry K."/>
            <person name="Detter J.C."/>
            <person name="Glavina T."/>
            <person name="Hammon N."/>
            <person name="Israni S."/>
            <person name="Pitluck S."/>
            <person name="Thiel J."/>
            <person name="Schmutz J."/>
            <person name="Larimer F."/>
            <person name="Land M."/>
            <person name="Kyrpides N."/>
            <person name="Lykidis A."/>
            <person name="Richardson P."/>
        </authorList>
    </citation>
    <scope>NUCLEOTIDE SEQUENCE [LARGE SCALE GENOMIC DNA]</scope>
    <source>
        <strain evidence="3">MIT 9312</strain>
    </source>
</reference>
<dbReference type="InterPro" id="IPR036514">
    <property type="entry name" value="SGNH_hydro_sf"/>
</dbReference>
<dbReference type="SUPFAM" id="SSF52266">
    <property type="entry name" value="SGNH hydrolase"/>
    <property type="match status" value="1"/>
</dbReference>
<evidence type="ECO:0000313" key="3">
    <source>
        <dbReference type="Proteomes" id="UP000002715"/>
    </source>
</evidence>
<feature type="transmembrane region" description="Helical" evidence="1">
    <location>
        <begin position="12"/>
        <end position="33"/>
    </location>
</feature>
<dbReference type="Pfam" id="PF00657">
    <property type="entry name" value="Lipase_GDSL"/>
    <property type="match status" value="1"/>
</dbReference>
<sequence>MGKILNKYKGIIFYNIIIFILLISFPAIIFSLYKKVSNIFKPINTKIFVDPRVTFPTYPNKTLGNQIYKDQSSLPKEYKAFLGWANKLKNSKTVNIMGLYKTRYSNGQNLDNSTWFFGGSTMWGTGVSDDQTIPSNYHEISGEKVFNFGVGGYNSRQAINSLITLLGDGHKPKRVFFYDGYNDVEQGCRKENKIIPTHSRELLINNALKNNKKSFSNLTKIYLSRIIEFLISPLTSINAQERIYDSLRNGYDCHKSPDKAESIAKHLVNNWYSSYLILKNDGIEFNAILHPTIYSSNVNYEFFTDYWKKRINFLEPQFKIVYPLIVKELNKKCIIDKSFCNVFFDGSNWISSEAIVFFDDTHLNDEGNSIIAERLFNISNKK</sequence>
<evidence type="ECO:0000256" key="1">
    <source>
        <dbReference type="SAM" id="Phobius"/>
    </source>
</evidence>
<dbReference type="Proteomes" id="UP000002715">
    <property type="component" value="Chromosome"/>
</dbReference>
<organism evidence="2 3">
    <name type="scientific">Prochlorococcus marinus (strain MIT 9312)</name>
    <dbReference type="NCBI Taxonomy" id="74546"/>
    <lineage>
        <taxon>Bacteria</taxon>
        <taxon>Bacillati</taxon>
        <taxon>Cyanobacteriota</taxon>
        <taxon>Cyanophyceae</taxon>
        <taxon>Synechococcales</taxon>
        <taxon>Prochlorococcaceae</taxon>
        <taxon>Prochlorococcus</taxon>
    </lineage>
</organism>
<evidence type="ECO:0008006" key="4">
    <source>
        <dbReference type="Google" id="ProtNLM"/>
    </source>
</evidence>
<proteinExistence type="predicted"/>
<dbReference type="KEGG" id="pmi:PMT9312_0312"/>
<dbReference type="HOGENOM" id="CLU_803364_0_0_3"/>
<dbReference type="EMBL" id="CP000111">
    <property type="protein sequence ID" value="ABB49373.1"/>
    <property type="molecule type" value="Genomic_DNA"/>
</dbReference>
<keyword evidence="1" id="KW-1133">Transmembrane helix</keyword>
<dbReference type="eggNOG" id="ENOG5034918">
    <property type="taxonomic scope" value="Bacteria"/>
</dbReference>
<dbReference type="Gene3D" id="3.40.50.1110">
    <property type="entry name" value="SGNH hydrolase"/>
    <property type="match status" value="1"/>
</dbReference>
<accession>Q31CM2</accession>
<evidence type="ECO:0000313" key="2">
    <source>
        <dbReference type="EMBL" id="ABB49373.1"/>
    </source>
</evidence>
<gene>
    <name evidence="2" type="ordered locus">PMT9312_0312</name>
</gene>